<reference evidence="1 2" key="1">
    <citation type="submission" date="2005-09" db="EMBL/GenBank/DDBJ databases">
        <authorList>
            <person name="Mural R.J."/>
            <person name="Li P.W."/>
            <person name="Adams M.D."/>
            <person name="Amanatides P.G."/>
            <person name="Baden-Tillson H."/>
            <person name="Barnstead M."/>
            <person name="Chin S.H."/>
            <person name="Dew I."/>
            <person name="Evans C.A."/>
            <person name="Ferriera S."/>
            <person name="Flanigan M."/>
            <person name="Fosler C."/>
            <person name="Glodek A."/>
            <person name="Gu Z."/>
            <person name="Holt R.A."/>
            <person name="Jennings D."/>
            <person name="Kraft C.L."/>
            <person name="Lu F."/>
            <person name="Nguyen T."/>
            <person name="Nusskern D.R."/>
            <person name="Pfannkoch C.M."/>
            <person name="Sitter C."/>
            <person name="Sutton G.G."/>
            <person name="Venter J.C."/>
            <person name="Wang Z."/>
            <person name="Woodage T."/>
            <person name="Zheng X.H."/>
            <person name="Zhong F."/>
        </authorList>
    </citation>
    <scope>NUCLEOTIDE SEQUENCE [LARGE SCALE GENOMIC DNA]</scope>
    <source>
        <strain>BN</strain>
        <strain evidence="2">Sprague-Dawley</strain>
    </source>
</reference>
<sequence>MSTWKMVLDTINTEAGELWCWDCSPVTDVNPCLPAKHPLNYLPRFQYLRGRQKS</sequence>
<protein>
    <submittedName>
        <fullName evidence="1">RCG36523</fullName>
    </submittedName>
</protein>
<dbReference type="AlphaFoldDB" id="A6JS71"/>
<proteinExistence type="predicted"/>
<evidence type="ECO:0000313" key="1">
    <source>
        <dbReference type="EMBL" id="EDL78036.1"/>
    </source>
</evidence>
<dbReference type="Proteomes" id="UP000234681">
    <property type="component" value="Chromosome 11"/>
</dbReference>
<accession>A6JS71</accession>
<name>A6JS71_RAT</name>
<organism evidence="1 2">
    <name type="scientific">Rattus norvegicus</name>
    <name type="common">Rat</name>
    <dbReference type="NCBI Taxonomy" id="10116"/>
    <lineage>
        <taxon>Eukaryota</taxon>
        <taxon>Metazoa</taxon>
        <taxon>Chordata</taxon>
        <taxon>Craniata</taxon>
        <taxon>Vertebrata</taxon>
        <taxon>Euteleostomi</taxon>
        <taxon>Mammalia</taxon>
        <taxon>Eutheria</taxon>
        <taxon>Euarchontoglires</taxon>
        <taxon>Glires</taxon>
        <taxon>Rodentia</taxon>
        <taxon>Myomorpha</taxon>
        <taxon>Muroidea</taxon>
        <taxon>Muridae</taxon>
        <taxon>Murinae</taxon>
        <taxon>Rattus</taxon>
    </lineage>
</organism>
<evidence type="ECO:0000313" key="2">
    <source>
        <dbReference type="Proteomes" id="UP000234681"/>
    </source>
</evidence>
<dbReference type="EMBL" id="CH473999">
    <property type="protein sequence ID" value="EDL78036.1"/>
    <property type="molecule type" value="Genomic_DNA"/>
</dbReference>
<gene>
    <name evidence="1" type="ORF">rCG_36523</name>
</gene>